<dbReference type="PROSITE" id="PS51084">
    <property type="entry name" value="HIT_2"/>
    <property type="match status" value="1"/>
</dbReference>
<dbReference type="Pfam" id="PF01230">
    <property type="entry name" value="HIT"/>
    <property type="match status" value="1"/>
</dbReference>
<evidence type="ECO:0000256" key="1">
    <source>
        <dbReference type="PROSITE-ProRule" id="PRU00464"/>
    </source>
</evidence>
<dbReference type="AlphaFoldDB" id="A0A2U3I4W0"/>
<dbReference type="EMBL" id="OGTP01000006">
    <property type="protein sequence ID" value="SPB15182.1"/>
    <property type="molecule type" value="Genomic_DNA"/>
</dbReference>
<reference evidence="4" key="1">
    <citation type="submission" date="2018-01" db="EMBL/GenBank/DDBJ databases">
        <authorList>
            <person name="Peeters C."/>
        </authorList>
    </citation>
    <scope>NUCLEOTIDE SEQUENCE [LARGE SCALE GENOMIC DNA]</scope>
</reference>
<organism evidence="3 4">
    <name type="scientific">Caballeronia novacaledonica</name>
    <dbReference type="NCBI Taxonomy" id="1544861"/>
    <lineage>
        <taxon>Bacteria</taxon>
        <taxon>Pseudomonadati</taxon>
        <taxon>Pseudomonadota</taxon>
        <taxon>Betaproteobacteria</taxon>
        <taxon>Burkholderiales</taxon>
        <taxon>Burkholderiaceae</taxon>
        <taxon>Caballeronia</taxon>
    </lineage>
</organism>
<dbReference type="InterPro" id="IPR026026">
    <property type="entry name" value="HIT_Hint"/>
</dbReference>
<sequence>MDCVFCREDGGEVLWSDDALRVVLADEPDWPGLCRVVWGAHVAEMSDLADGDRARVMTAVNCVERAMRRVLVPEKINLASLGNQVPHVHWHVIPRFSNDSRFPLPIWAPRQRTVSEAQLSKRRAQATLLREQLRNELNQAFGTQ</sequence>
<feature type="short sequence motif" description="Histidine triad motif" evidence="1">
    <location>
        <begin position="87"/>
        <end position="91"/>
    </location>
</feature>
<protein>
    <submittedName>
        <fullName evidence="3">HIT domain-containing protein</fullName>
    </submittedName>
</protein>
<evidence type="ECO:0000313" key="4">
    <source>
        <dbReference type="Proteomes" id="UP000238169"/>
    </source>
</evidence>
<dbReference type="InterPro" id="IPR001310">
    <property type="entry name" value="Histidine_triad_HIT"/>
</dbReference>
<dbReference type="PANTHER" id="PTHR46648:SF1">
    <property type="entry name" value="ADENOSINE 5'-MONOPHOSPHORAMIDASE HNT1"/>
    <property type="match status" value="1"/>
</dbReference>
<dbReference type="Proteomes" id="UP000238169">
    <property type="component" value="Unassembled WGS sequence"/>
</dbReference>
<dbReference type="PANTHER" id="PTHR46648">
    <property type="entry name" value="HIT FAMILY PROTEIN 1"/>
    <property type="match status" value="1"/>
</dbReference>
<dbReference type="GO" id="GO:0009117">
    <property type="term" value="P:nucleotide metabolic process"/>
    <property type="evidence" value="ECO:0007669"/>
    <property type="project" value="TreeGrafter"/>
</dbReference>
<dbReference type="InterPro" id="IPR011146">
    <property type="entry name" value="HIT-like"/>
</dbReference>
<keyword evidence="4" id="KW-1185">Reference proteome</keyword>
<dbReference type="PIRSF" id="PIRSF000714">
    <property type="entry name" value="HIT"/>
    <property type="match status" value="1"/>
</dbReference>
<dbReference type="RefSeq" id="WP_106854827.1">
    <property type="nucleotide sequence ID" value="NZ_OGTP01000006.1"/>
</dbReference>
<feature type="domain" description="HIT" evidence="2">
    <location>
        <begin position="1"/>
        <end position="102"/>
    </location>
</feature>
<dbReference type="InterPro" id="IPR036265">
    <property type="entry name" value="HIT-like_sf"/>
</dbReference>
<name>A0A2U3I4W0_9BURK</name>
<evidence type="ECO:0000259" key="2">
    <source>
        <dbReference type="PROSITE" id="PS51084"/>
    </source>
</evidence>
<evidence type="ECO:0000313" key="3">
    <source>
        <dbReference type="EMBL" id="SPB15182.1"/>
    </source>
</evidence>
<dbReference type="OrthoDB" id="9799145at2"/>
<accession>A0A2U3I4W0</accession>
<proteinExistence type="predicted"/>
<gene>
    <name evidence="3" type="ORF">NOV72_02411</name>
</gene>
<dbReference type="Gene3D" id="3.30.428.10">
    <property type="entry name" value="HIT-like"/>
    <property type="match status" value="1"/>
</dbReference>
<dbReference type="GO" id="GO:0003824">
    <property type="term" value="F:catalytic activity"/>
    <property type="evidence" value="ECO:0007669"/>
    <property type="project" value="InterPro"/>
</dbReference>
<dbReference type="SUPFAM" id="SSF54197">
    <property type="entry name" value="HIT-like"/>
    <property type="match status" value="1"/>
</dbReference>